<evidence type="ECO:0000313" key="2">
    <source>
        <dbReference type="EMBL" id="RHN25724.1"/>
    </source>
</evidence>
<evidence type="ECO:0008006" key="4">
    <source>
        <dbReference type="Google" id="ProtNLM"/>
    </source>
</evidence>
<evidence type="ECO:0000256" key="1">
    <source>
        <dbReference type="SAM" id="Coils"/>
    </source>
</evidence>
<feature type="coiled-coil region" evidence="1">
    <location>
        <begin position="88"/>
        <end position="115"/>
    </location>
</feature>
<protein>
    <recommendedName>
        <fullName evidence="4">DUF5082 domain-containing protein</fullName>
    </recommendedName>
</protein>
<dbReference type="Proteomes" id="UP000285725">
    <property type="component" value="Unassembled WGS sequence"/>
</dbReference>
<proteinExistence type="predicted"/>
<organism evidence="2 3">
    <name type="scientific">Streptococcus parasanguinis</name>
    <dbReference type="NCBI Taxonomy" id="1318"/>
    <lineage>
        <taxon>Bacteria</taxon>
        <taxon>Bacillati</taxon>
        <taxon>Bacillota</taxon>
        <taxon>Bacilli</taxon>
        <taxon>Lactobacillales</taxon>
        <taxon>Streptococcaceae</taxon>
        <taxon>Streptococcus</taxon>
    </lineage>
</organism>
<dbReference type="RefSeq" id="WP_118397317.1">
    <property type="nucleotide sequence ID" value="NZ_CABJDC010000003.1"/>
</dbReference>
<reference evidence="2 3" key="1">
    <citation type="submission" date="2018-08" db="EMBL/GenBank/DDBJ databases">
        <title>A genome reference for cultivated species of the human gut microbiota.</title>
        <authorList>
            <person name="Zou Y."/>
            <person name="Xue W."/>
            <person name="Luo G."/>
        </authorList>
    </citation>
    <scope>NUCLEOTIDE SEQUENCE [LARGE SCALE GENOMIC DNA]</scope>
    <source>
        <strain evidence="2 3">AF30-12BH</strain>
    </source>
</reference>
<evidence type="ECO:0000313" key="3">
    <source>
        <dbReference type="Proteomes" id="UP000285725"/>
    </source>
</evidence>
<dbReference type="AlphaFoldDB" id="A0AAE8AYK6"/>
<keyword evidence="1" id="KW-0175">Coiled coil</keyword>
<dbReference type="EMBL" id="QRQU01000003">
    <property type="protein sequence ID" value="RHN25724.1"/>
    <property type="molecule type" value="Genomic_DNA"/>
</dbReference>
<sequence>MGKAAIIASMNETSQAISTLNAKIAKLTEIKGSLESFPTTVNYVLINDENIKSNYNIAGAKYSKDTSFEQDLLKNIKRDFDTKIDNVSEKVSNKIHELESQKFGLENKMNLLLNQLLTTKEK</sequence>
<comment type="caution">
    <text evidence="2">The sequence shown here is derived from an EMBL/GenBank/DDBJ whole genome shotgun (WGS) entry which is preliminary data.</text>
</comment>
<name>A0AAE8AYK6_STRPA</name>
<gene>
    <name evidence="2" type="ORF">DWZ19_05735</name>
</gene>
<accession>A0AAE8AYK6</accession>